<dbReference type="PANTHER" id="PTHR43172:SF1">
    <property type="entry name" value="ADENYLOSUCCINATE LYASE"/>
    <property type="match status" value="1"/>
</dbReference>
<feature type="non-terminal residue" evidence="3">
    <location>
        <position position="1"/>
    </location>
</feature>
<name>X0X7L6_9ZZZZ</name>
<dbReference type="InterPro" id="IPR008948">
    <property type="entry name" value="L-Aspartase-like"/>
</dbReference>
<dbReference type="InterPro" id="IPR000362">
    <property type="entry name" value="Fumarate_lyase_fam"/>
</dbReference>
<dbReference type="GO" id="GO:0005829">
    <property type="term" value="C:cytosol"/>
    <property type="evidence" value="ECO:0007669"/>
    <property type="project" value="TreeGrafter"/>
</dbReference>
<keyword evidence="1" id="KW-0456">Lyase</keyword>
<dbReference type="PROSITE" id="PS00163">
    <property type="entry name" value="FUMARATE_LYASES"/>
    <property type="match status" value="1"/>
</dbReference>
<dbReference type="Pfam" id="PF00206">
    <property type="entry name" value="Lyase_1"/>
    <property type="match status" value="1"/>
</dbReference>
<dbReference type="GO" id="GO:0070626">
    <property type="term" value="F:(S)-2-(5-amino-1-(5-phospho-D-ribosyl)imidazole-4-carboxamido) succinate lyase (fumarate-forming) activity"/>
    <property type="evidence" value="ECO:0007669"/>
    <property type="project" value="TreeGrafter"/>
</dbReference>
<dbReference type="EMBL" id="BARS01042060">
    <property type="protein sequence ID" value="GAG39020.1"/>
    <property type="molecule type" value="Genomic_DNA"/>
</dbReference>
<comment type="caution">
    <text evidence="3">The sequence shown here is derived from an EMBL/GenBank/DDBJ whole genome shotgun (WGS) entry which is preliminary data.</text>
</comment>
<dbReference type="GO" id="GO:0044208">
    <property type="term" value="P:'de novo' AMP biosynthetic process"/>
    <property type="evidence" value="ECO:0007669"/>
    <property type="project" value="TreeGrafter"/>
</dbReference>
<feature type="non-terminal residue" evidence="3">
    <location>
        <position position="252"/>
    </location>
</feature>
<dbReference type="AlphaFoldDB" id="X0X7L6"/>
<dbReference type="InterPro" id="IPR020557">
    <property type="entry name" value="Fumarate_lyase_CS"/>
</dbReference>
<proteinExistence type="predicted"/>
<dbReference type="SUPFAM" id="SSF48557">
    <property type="entry name" value="L-aspartase-like"/>
    <property type="match status" value="1"/>
</dbReference>
<dbReference type="InterPro" id="IPR022761">
    <property type="entry name" value="Fumarate_lyase_N"/>
</dbReference>
<dbReference type="PRINTS" id="PR00145">
    <property type="entry name" value="ARGSUCLYASE"/>
</dbReference>
<dbReference type="GO" id="GO:0004018">
    <property type="term" value="F:N6-(1,2-dicarboxyethyl)AMP AMP-lyase (fumarate-forming) activity"/>
    <property type="evidence" value="ECO:0007669"/>
    <property type="project" value="TreeGrafter"/>
</dbReference>
<evidence type="ECO:0000256" key="1">
    <source>
        <dbReference type="ARBA" id="ARBA00023239"/>
    </source>
</evidence>
<protein>
    <recommendedName>
        <fullName evidence="2">Fumarate lyase N-terminal domain-containing protein</fullName>
    </recommendedName>
</protein>
<gene>
    <name evidence="3" type="ORF">S01H1_63869</name>
</gene>
<feature type="domain" description="Fumarate lyase N-terminal" evidence="2">
    <location>
        <begin position="7"/>
        <end position="184"/>
    </location>
</feature>
<accession>X0X7L6</accession>
<dbReference type="PRINTS" id="PR00149">
    <property type="entry name" value="FUMRATELYASE"/>
</dbReference>
<reference evidence="3" key="1">
    <citation type="journal article" date="2014" name="Front. Microbiol.">
        <title>High frequency of phylogenetically diverse reductive dehalogenase-homologous genes in deep subseafloor sedimentary metagenomes.</title>
        <authorList>
            <person name="Kawai M."/>
            <person name="Futagami T."/>
            <person name="Toyoda A."/>
            <person name="Takaki Y."/>
            <person name="Nishi S."/>
            <person name="Hori S."/>
            <person name="Arai W."/>
            <person name="Tsubouchi T."/>
            <person name="Morono Y."/>
            <person name="Uchiyama I."/>
            <person name="Ito T."/>
            <person name="Fujiyama A."/>
            <person name="Inagaki F."/>
            <person name="Takami H."/>
        </authorList>
    </citation>
    <scope>NUCLEOTIDE SEQUENCE</scope>
    <source>
        <strain evidence="3">Expedition CK06-06</strain>
    </source>
</reference>
<organism evidence="3">
    <name type="scientific">marine sediment metagenome</name>
    <dbReference type="NCBI Taxonomy" id="412755"/>
    <lineage>
        <taxon>unclassified sequences</taxon>
        <taxon>metagenomes</taxon>
        <taxon>ecological metagenomes</taxon>
    </lineage>
</organism>
<evidence type="ECO:0000259" key="2">
    <source>
        <dbReference type="Pfam" id="PF00206"/>
    </source>
</evidence>
<dbReference type="PANTHER" id="PTHR43172">
    <property type="entry name" value="ADENYLOSUCCINATE LYASE"/>
    <property type="match status" value="1"/>
</dbReference>
<evidence type="ECO:0000313" key="3">
    <source>
        <dbReference type="EMBL" id="GAG39020.1"/>
    </source>
</evidence>
<dbReference type="Gene3D" id="1.20.200.10">
    <property type="entry name" value="Fumarase/aspartase (Central domain)"/>
    <property type="match status" value="1"/>
</dbReference>
<sequence>NALRYKNATCNVILPDMIALEKTWIEAARREAGTTQIGRTHGQHAEPITFGFALAGYVNRWGSRILKIRESTEMLVGKFSGAVGAYNASSLLIKNPEGFEADLLKELGLTAARMSTQVVPPEPTTDFVESIISSFGVLANYADDMRHLQRTEIGEVGEPFESQQVGSSTMPQKRNPINFENIKSTWKKFMPQMTTVFMDQISEHQRDLTNSLSQRYIPELLVMFDSSVRRANRISKKLRVDPANMKRNFEMS</sequence>